<sequence length="100" mass="11449">MIDSSHTYIDETKRSLSQKFKEHANLDKPTGVGDHCQATGHSMSMKNTKVLTRESIWLKRKVKEDIYISNGEPLPCTETRDAIYLLSTTKLSRRNLSQHT</sequence>
<keyword evidence="2" id="KW-1185">Reference proteome</keyword>
<gene>
    <name evidence="1" type="ORF">NP493_2782g00000</name>
</gene>
<name>A0AAD9JDP4_RIDPI</name>
<accession>A0AAD9JDP4</accession>
<proteinExistence type="predicted"/>
<comment type="caution">
    <text evidence="1">The sequence shown here is derived from an EMBL/GenBank/DDBJ whole genome shotgun (WGS) entry which is preliminary data.</text>
</comment>
<protein>
    <submittedName>
        <fullName evidence="1">Uncharacterized protein</fullName>
    </submittedName>
</protein>
<evidence type="ECO:0000313" key="1">
    <source>
        <dbReference type="EMBL" id="KAK2150425.1"/>
    </source>
</evidence>
<dbReference type="EMBL" id="JAODUO010002766">
    <property type="protein sequence ID" value="KAK2150425.1"/>
    <property type="molecule type" value="Genomic_DNA"/>
</dbReference>
<dbReference type="AlphaFoldDB" id="A0AAD9JDP4"/>
<organism evidence="1 2">
    <name type="scientific">Ridgeia piscesae</name>
    <name type="common">Tubeworm</name>
    <dbReference type="NCBI Taxonomy" id="27915"/>
    <lineage>
        <taxon>Eukaryota</taxon>
        <taxon>Metazoa</taxon>
        <taxon>Spiralia</taxon>
        <taxon>Lophotrochozoa</taxon>
        <taxon>Annelida</taxon>
        <taxon>Polychaeta</taxon>
        <taxon>Sedentaria</taxon>
        <taxon>Canalipalpata</taxon>
        <taxon>Sabellida</taxon>
        <taxon>Siboglinidae</taxon>
        <taxon>Ridgeia</taxon>
    </lineage>
</organism>
<dbReference type="Proteomes" id="UP001209878">
    <property type="component" value="Unassembled WGS sequence"/>
</dbReference>
<evidence type="ECO:0000313" key="2">
    <source>
        <dbReference type="Proteomes" id="UP001209878"/>
    </source>
</evidence>
<reference evidence="1" key="1">
    <citation type="journal article" date="2023" name="Mol. Biol. Evol.">
        <title>Third-Generation Sequencing Reveals the Adaptive Role of the Epigenome in Three Deep-Sea Polychaetes.</title>
        <authorList>
            <person name="Perez M."/>
            <person name="Aroh O."/>
            <person name="Sun Y."/>
            <person name="Lan Y."/>
            <person name="Juniper S.K."/>
            <person name="Young C.R."/>
            <person name="Angers B."/>
            <person name="Qian P.Y."/>
        </authorList>
    </citation>
    <scope>NUCLEOTIDE SEQUENCE</scope>
    <source>
        <strain evidence="1">R07B-5</strain>
    </source>
</reference>